<proteinExistence type="predicted"/>
<dbReference type="Gene3D" id="3.30.70.100">
    <property type="match status" value="1"/>
</dbReference>
<keyword evidence="1" id="KW-0560">Oxidoreductase</keyword>
<sequence>MQAAGVTDDSARVVTVFRSRLREDAGANGYYELTAKLDARARAMPGFVDAKTFTAADGERVTVVTFDNAEHQRAWGQDPEHREAQRRGREEFYSEYSISVCEERHRGVFRRG</sequence>
<organism evidence="1 2">
    <name type="scientific">Nocardia terpenica</name>
    <dbReference type="NCBI Taxonomy" id="455432"/>
    <lineage>
        <taxon>Bacteria</taxon>
        <taxon>Bacillati</taxon>
        <taxon>Actinomycetota</taxon>
        <taxon>Actinomycetes</taxon>
        <taxon>Mycobacteriales</taxon>
        <taxon>Nocardiaceae</taxon>
        <taxon>Nocardia</taxon>
    </lineage>
</organism>
<reference evidence="1 2" key="1">
    <citation type="submission" date="2017-10" db="EMBL/GenBank/DDBJ databases">
        <title>Comparative genomics between pathogenic Norcardia.</title>
        <authorList>
            <person name="Zeng L."/>
        </authorList>
    </citation>
    <scope>NUCLEOTIDE SEQUENCE [LARGE SCALE GENOMIC DNA]</scope>
    <source>
        <strain evidence="1 2">NC_YFY_NT001</strain>
    </source>
</reference>
<dbReference type="GO" id="GO:0004497">
    <property type="term" value="F:monooxygenase activity"/>
    <property type="evidence" value="ECO:0007669"/>
    <property type="project" value="UniProtKB-KW"/>
</dbReference>
<dbReference type="KEGG" id="ntp:CRH09_36330"/>
<dbReference type="AlphaFoldDB" id="A0A291RYL6"/>
<name>A0A291RYL6_9NOCA</name>
<dbReference type="SUPFAM" id="SSF54909">
    <property type="entry name" value="Dimeric alpha+beta barrel"/>
    <property type="match status" value="1"/>
</dbReference>
<dbReference type="Proteomes" id="UP000221961">
    <property type="component" value="Chromosome"/>
</dbReference>
<dbReference type="InterPro" id="IPR011008">
    <property type="entry name" value="Dimeric_a/b-barrel"/>
</dbReference>
<protein>
    <submittedName>
        <fullName evidence="1">Antibiotic biosynthesis monooxygenase</fullName>
    </submittedName>
</protein>
<keyword evidence="1" id="KW-0503">Monooxygenase</keyword>
<accession>A0A291RYL6</accession>
<dbReference type="EMBL" id="CP023778">
    <property type="protein sequence ID" value="ATL72379.1"/>
    <property type="molecule type" value="Genomic_DNA"/>
</dbReference>
<evidence type="ECO:0000313" key="1">
    <source>
        <dbReference type="EMBL" id="ATL72379.1"/>
    </source>
</evidence>
<evidence type="ECO:0000313" key="2">
    <source>
        <dbReference type="Proteomes" id="UP000221961"/>
    </source>
</evidence>
<gene>
    <name evidence="1" type="ORF">CRH09_36330</name>
</gene>